<dbReference type="OrthoDB" id="250548at2759"/>
<accession>A0A5J9VHQ3</accession>
<dbReference type="AlphaFoldDB" id="A0A5J9VHQ3"/>
<sequence length="243" mass="27961">MSKRQGPPKHQNSYAWKPNLGRKINETEPGGRFRPLSEITGVCQRCRDQIDWKRRYGKYKPIVEPAKCQKCSKRNVRQAYHNVCRDCSKNLGICAKCCTNVKELVGRDVNEEEDERKALDEAIRGARERERRTLLRIVSTYSTLPAERNLTILPFPLFMLSLMMNWLKFETLMSLYCIESNLQLMNKDKGKGGESASSVPKIADRSREGDLFPVASLDEYAEQAAKEDDDDDSDEEARDFVEE</sequence>
<dbReference type="EMBL" id="RWGY01000009">
    <property type="protein sequence ID" value="TVU35017.1"/>
    <property type="molecule type" value="Genomic_DNA"/>
</dbReference>
<dbReference type="Pfam" id="PF10217">
    <property type="entry name" value="DUF2039"/>
    <property type="match status" value="1"/>
</dbReference>
<dbReference type="Gramene" id="TVU35017">
    <property type="protein sequence ID" value="TVU35017"/>
    <property type="gene ID" value="EJB05_16882"/>
</dbReference>
<dbReference type="PANTHER" id="PTHR22876">
    <property type="entry name" value="ZGC:101016"/>
    <property type="match status" value="1"/>
</dbReference>
<comment type="caution">
    <text evidence="2">The sequence shown here is derived from an EMBL/GenBank/DDBJ whole genome shotgun (WGS) entry which is preliminary data.</text>
</comment>
<evidence type="ECO:0000256" key="1">
    <source>
        <dbReference type="SAM" id="MobiDB-lite"/>
    </source>
</evidence>
<feature type="region of interest" description="Disordered" evidence="1">
    <location>
        <begin position="222"/>
        <end position="243"/>
    </location>
</feature>
<reference evidence="2 3" key="1">
    <citation type="journal article" date="2019" name="Sci. Rep.">
        <title>A high-quality genome of Eragrostis curvula grass provides insights into Poaceae evolution and supports new strategies to enhance forage quality.</title>
        <authorList>
            <person name="Carballo J."/>
            <person name="Santos B.A.C.M."/>
            <person name="Zappacosta D."/>
            <person name="Garbus I."/>
            <person name="Selva J.P."/>
            <person name="Gallo C.A."/>
            <person name="Diaz A."/>
            <person name="Albertini E."/>
            <person name="Caccamo M."/>
            <person name="Echenique V."/>
        </authorList>
    </citation>
    <scope>NUCLEOTIDE SEQUENCE [LARGE SCALE GENOMIC DNA]</scope>
    <source>
        <strain evidence="3">cv. Victoria</strain>
        <tissue evidence="2">Leaf</tissue>
    </source>
</reference>
<evidence type="ECO:0000313" key="2">
    <source>
        <dbReference type="EMBL" id="TVU35017.1"/>
    </source>
</evidence>
<dbReference type="InterPro" id="IPR019351">
    <property type="entry name" value="DUF2039"/>
</dbReference>
<organism evidence="2 3">
    <name type="scientific">Eragrostis curvula</name>
    <name type="common">weeping love grass</name>
    <dbReference type="NCBI Taxonomy" id="38414"/>
    <lineage>
        <taxon>Eukaryota</taxon>
        <taxon>Viridiplantae</taxon>
        <taxon>Streptophyta</taxon>
        <taxon>Embryophyta</taxon>
        <taxon>Tracheophyta</taxon>
        <taxon>Spermatophyta</taxon>
        <taxon>Magnoliopsida</taxon>
        <taxon>Liliopsida</taxon>
        <taxon>Poales</taxon>
        <taxon>Poaceae</taxon>
        <taxon>PACMAD clade</taxon>
        <taxon>Chloridoideae</taxon>
        <taxon>Eragrostideae</taxon>
        <taxon>Eragrostidinae</taxon>
        <taxon>Eragrostis</taxon>
    </lineage>
</organism>
<gene>
    <name evidence="2" type="ORF">EJB05_16882</name>
</gene>
<feature type="region of interest" description="Disordered" evidence="1">
    <location>
        <begin position="188"/>
        <end position="210"/>
    </location>
</feature>
<keyword evidence="3" id="KW-1185">Reference proteome</keyword>
<dbReference type="PANTHER" id="PTHR22876:SF5">
    <property type="entry name" value="CHROMOSOME 9 OPEN READING FRAME 85"/>
    <property type="match status" value="1"/>
</dbReference>
<evidence type="ECO:0000313" key="3">
    <source>
        <dbReference type="Proteomes" id="UP000324897"/>
    </source>
</evidence>
<protein>
    <recommendedName>
        <fullName evidence="4">DUF2039 domain-containing protein</fullName>
    </recommendedName>
</protein>
<proteinExistence type="predicted"/>
<name>A0A5J9VHQ3_9POAL</name>
<evidence type="ECO:0008006" key="4">
    <source>
        <dbReference type="Google" id="ProtNLM"/>
    </source>
</evidence>
<feature type="compositionally biased region" description="Acidic residues" evidence="1">
    <location>
        <begin position="227"/>
        <end position="237"/>
    </location>
</feature>
<dbReference type="Proteomes" id="UP000324897">
    <property type="component" value="Unassembled WGS sequence"/>
</dbReference>
<feature type="region of interest" description="Disordered" evidence="1">
    <location>
        <begin position="1"/>
        <end position="32"/>
    </location>
</feature>